<dbReference type="VEuPathDB" id="VectorBase:ISCP_015663"/>
<proteinExistence type="predicted"/>
<protein>
    <submittedName>
        <fullName evidence="1 2">Uncharacterized protein</fullName>
    </submittedName>
</protein>
<reference evidence="2" key="2">
    <citation type="submission" date="2020-05" db="UniProtKB">
        <authorList>
            <consortium name="EnsemblMetazoa"/>
        </authorList>
    </citation>
    <scope>IDENTIFICATION</scope>
    <source>
        <strain evidence="2">wikel</strain>
    </source>
</reference>
<sequence length="189" mass="21189">MAFCGVGAGLGPLLNSLVHQNQAFLSKPYPLDSQLMGIPHLTVSNGYLHGLQKAYFREGSKLTCNDSFMECRLNLGVKDARLVFDWKVSHGMILRGHADIEIGRFEIDVVSLLPAEKGSGIVLESLRIVELEDLRADITGPWSGLVNANMIIELIRGWSDTNRQTLYRFLEVFIQTMVQKVLDRMDLQI</sequence>
<dbReference type="AlphaFoldDB" id="B7PZC1"/>
<dbReference type="EMBL" id="ABJB010113639">
    <property type="status" value="NOT_ANNOTATED_CDS"/>
    <property type="molecule type" value="Genomic_DNA"/>
</dbReference>
<name>B7PZC1_IXOSC</name>
<dbReference type="Gene3D" id="3.15.10.50">
    <property type="match status" value="1"/>
</dbReference>
<dbReference type="EMBL" id="DS825494">
    <property type="protein sequence ID" value="EEC11943.1"/>
    <property type="molecule type" value="Genomic_DNA"/>
</dbReference>
<dbReference type="VEuPathDB" id="VectorBase:ISCI009421"/>
<dbReference type="InterPro" id="IPR038602">
    <property type="entry name" value="Mite_allergen_7_sf"/>
</dbReference>
<evidence type="ECO:0000313" key="1">
    <source>
        <dbReference type="EMBL" id="EEC11943.1"/>
    </source>
</evidence>
<organism>
    <name type="scientific">Ixodes scapularis</name>
    <name type="common">Black-legged tick</name>
    <name type="synonym">Deer tick</name>
    <dbReference type="NCBI Taxonomy" id="6945"/>
    <lineage>
        <taxon>Eukaryota</taxon>
        <taxon>Metazoa</taxon>
        <taxon>Ecdysozoa</taxon>
        <taxon>Arthropoda</taxon>
        <taxon>Chelicerata</taxon>
        <taxon>Arachnida</taxon>
        <taxon>Acari</taxon>
        <taxon>Parasitiformes</taxon>
        <taxon>Ixodida</taxon>
        <taxon>Ixodoidea</taxon>
        <taxon>Ixodidae</taxon>
        <taxon>Ixodinae</taxon>
        <taxon>Ixodes</taxon>
    </lineage>
</organism>
<dbReference type="VEuPathDB" id="VectorBase:ISCW009421"/>
<dbReference type="OrthoDB" id="6493733at2759"/>
<dbReference type="InParanoid" id="B7PZC1"/>
<dbReference type="Proteomes" id="UP000001555">
    <property type="component" value="Unassembled WGS sequence"/>
</dbReference>
<evidence type="ECO:0000313" key="2">
    <source>
        <dbReference type="EnsemblMetazoa" id="ISCW009421-PA"/>
    </source>
</evidence>
<evidence type="ECO:0000313" key="3">
    <source>
        <dbReference type="Proteomes" id="UP000001555"/>
    </source>
</evidence>
<keyword evidence="3" id="KW-1185">Reference proteome</keyword>
<accession>B7PZC1</accession>
<dbReference type="PaxDb" id="6945-B7PZC1"/>
<dbReference type="EnsemblMetazoa" id="ISCW009421-RA">
    <property type="protein sequence ID" value="ISCW009421-PA"/>
    <property type="gene ID" value="ISCW009421"/>
</dbReference>
<reference evidence="1 3" key="1">
    <citation type="submission" date="2008-03" db="EMBL/GenBank/DDBJ databases">
        <title>Annotation of Ixodes scapularis.</title>
        <authorList>
            <consortium name="Ixodes scapularis Genome Project Consortium"/>
            <person name="Caler E."/>
            <person name="Hannick L.I."/>
            <person name="Bidwell S."/>
            <person name="Joardar V."/>
            <person name="Thiagarajan M."/>
            <person name="Amedeo P."/>
            <person name="Galinsky K.J."/>
            <person name="Schobel S."/>
            <person name="Inman J."/>
            <person name="Hostetler J."/>
            <person name="Miller J."/>
            <person name="Hammond M."/>
            <person name="Megy K."/>
            <person name="Lawson D."/>
            <person name="Kodira C."/>
            <person name="Sutton G."/>
            <person name="Meyer J."/>
            <person name="Hill C.A."/>
            <person name="Birren B."/>
            <person name="Nene V."/>
            <person name="Collins F."/>
            <person name="Alarcon-Chaidez F."/>
            <person name="Wikel S."/>
            <person name="Strausberg R."/>
        </authorList>
    </citation>
    <scope>NUCLEOTIDE SEQUENCE [LARGE SCALE GENOMIC DNA]</scope>
    <source>
        <strain evidence="3">Wikel</strain>
        <strain evidence="1">Wikel colony</strain>
    </source>
</reference>
<gene>
    <name evidence="2" type="primary">8033599</name>
    <name evidence="1" type="ORF">IscW_ISCW009421</name>
</gene>
<dbReference type="HOGENOM" id="CLU_1435921_0_0_1"/>